<feature type="transmembrane region" description="Helical" evidence="7">
    <location>
        <begin position="176"/>
        <end position="199"/>
    </location>
</feature>
<accession>A0A177CZ07</accession>
<evidence type="ECO:0000256" key="5">
    <source>
        <dbReference type="ARBA" id="ARBA00023136"/>
    </source>
</evidence>
<feature type="transmembrane region" description="Helical" evidence="7">
    <location>
        <begin position="29"/>
        <end position="56"/>
    </location>
</feature>
<evidence type="ECO:0000256" key="2">
    <source>
        <dbReference type="ARBA" id="ARBA00009012"/>
    </source>
</evidence>
<dbReference type="OrthoDB" id="15001at2759"/>
<evidence type="ECO:0000256" key="1">
    <source>
        <dbReference type="ARBA" id="ARBA00004141"/>
    </source>
</evidence>
<dbReference type="PANTHER" id="PTHR13353">
    <property type="entry name" value="TRANSMEMBRANE PROTEIN 19"/>
    <property type="match status" value="1"/>
</dbReference>
<dbReference type="Proteomes" id="UP000077069">
    <property type="component" value="Unassembled WGS sequence"/>
</dbReference>
<dbReference type="EMBL" id="KV441548">
    <property type="protein sequence ID" value="OAG12774.1"/>
    <property type="molecule type" value="Genomic_DNA"/>
</dbReference>
<dbReference type="AlphaFoldDB" id="A0A177CZ07"/>
<proteinExistence type="inferred from homology"/>
<dbReference type="Pfam" id="PF01940">
    <property type="entry name" value="DUF92"/>
    <property type="match status" value="1"/>
</dbReference>
<reference evidence="8 9" key="1">
    <citation type="submission" date="2016-05" db="EMBL/GenBank/DDBJ databases">
        <title>Comparative analysis of secretome profiles of manganese(II)-oxidizing ascomycete fungi.</title>
        <authorList>
            <consortium name="DOE Joint Genome Institute"/>
            <person name="Zeiner C.A."/>
            <person name="Purvine S.O."/>
            <person name="Zink E.M."/>
            <person name="Wu S."/>
            <person name="Pasa-Tolic L."/>
            <person name="Chaput D.L."/>
            <person name="Haridas S."/>
            <person name="Grigoriev I.V."/>
            <person name="Santelli C.M."/>
            <person name="Hansel C.M."/>
        </authorList>
    </citation>
    <scope>NUCLEOTIDE SEQUENCE [LARGE SCALE GENOMIC DNA]</scope>
    <source>
        <strain evidence="8 9">AP3s5-JAC2a</strain>
    </source>
</reference>
<gene>
    <name evidence="8" type="ORF">CC84DRAFT_1080205</name>
</gene>
<protein>
    <submittedName>
        <fullName evidence="8">UMP1-domain-containing protein</fullName>
    </submittedName>
</protein>
<comment type="similarity">
    <text evidence="2">Belongs to the TMEM19 family.</text>
</comment>
<dbReference type="PANTHER" id="PTHR13353:SF5">
    <property type="entry name" value="TRANSMEMBRANE PROTEIN 19"/>
    <property type="match status" value="1"/>
</dbReference>
<dbReference type="GO" id="GO:0016020">
    <property type="term" value="C:membrane"/>
    <property type="evidence" value="ECO:0007669"/>
    <property type="project" value="UniProtKB-SubCell"/>
</dbReference>
<dbReference type="RefSeq" id="XP_018043139.1">
    <property type="nucleotide sequence ID" value="XM_018173882.1"/>
</dbReference>
<feature type="transmembrane region" description="Helical" evidence="7">
    <location>
        <begin position="211"/>
        <end position="233"/>
    </location>
</feature>
<keyword evidence="5 7" id="KW-0472">Membrane</keyword>
<feature type="compositionally biased region" description="Low complexity" evidence="6">
    <location>
        <begin position="376"/>
        <end position="387"/>
    </location>
</feature>
<dbReference type="STRING" id="1460663.A0A177CZ07"/>
<feature type="region of interest" description="Disordered" evidence="6">
    <location>
        <begin position="374"/>
        <end position="393"/>
    </location>
</feature>
<sequence>MKPVIAVPAIAALVYRAWSRKSLTPVGILVALITAVVHAIHPWSVCFALLAVFFLAGSSATKVKHDIKAKLTQSADGAAGGEGPRNHIQVLANSLTASILILLHAWQLKKEGIYAKDDLCWRRGSDVLVVGIVANYAATCADTLSSELGILSRSKPRLVTAPWRIVPPGTNGGVSLAGLSAGLLGGFIIAITSTLLIPFCDNWSFGDKIKYTQSIALAGLGGSILDSFLGAVFQASVVDIHSGKVVEGAGGRKVLVHGHPMHFKPAAEFRSQAGRGEGKDGIAKTSAIDLSLDDSVKVSRTMQQAGASGTAVGDAQHESRKIAVGYDILDNNAVNLLMAALSLRFVPQKAHPTSTSFETSAPSAPGVHDTLRSRLAQTSTPATASSSNKPVELQSAHPLEARLVQWRETQDKLKMEMLRRQFGIAEPIRRGMELKTVREGEWKPAVLGGTAGVHRDILEGRDCEVGWEDVFTGNELREVPDFHTEMEAKMKMNW</sequence>
<evidence type="ECO:0000313" key="9">
    <source>
        <dbReference type="Proteomes" id="UP000077069"/>
    </source>
</evidence>
<name>A0A177CZ07_9PLEO</name>
<evidence type="ECO:0000256" key="7">
    <source>
        <dbReference type="SAM" id="Phobius"/>
    </source>
</evidence>
<keyword evidence="9" id="KW-1185">Reference proteome</keyword>
<dbReference type="GeneID" id="28757368"/>
<evidence type="ECO:0000256" key="6">
    <source>
        <dbReference type="SAM" id="MobiDB-lite"/>
    </source>
</evidence>
<dbReference type="InterPro" id="IPR002794">
    <property type="entry name" value="DUF92_TMEM19"/>
</dbReference>
<dbReference type="Pfam" id="PF05348">
    <property type="entry name" value="UMP1"/>
    <property type="match status" value="1"/>
</dbReference>
<evidence type="ECO:0000313" key="8">
    <source>
        <dbReference type="EMBL" id="OAG12774.1"/>
    </source>
</evidence>
<keyword evidence="3 7" id="KW-0812">Transmembrane</keyword>
<evidence type="ECO:0000256" key="4">
    <source>
        <dbReference type="ARBA" id="ARBA00022989"/>
    </source>
</evidence>
<dbReference type="InParanoid" id="A0A177CZ07"/>
<keyword evidence="4 7" id="KW-1133">Transmembrane helix</keyword>
<organism evidence="8 9">
    <name type="scientific">Paraphaeosphaeria sporulosa</name>
    <dbReference type="NCBI Taxonomy" id="1460663"/>
    <lineage>
        <taxon>Eukaryota</taxon>
        <taxon>Fungi</taxon>
        <taxon>Dikarya</taxon>
        <taxon>Ascomycota</taxon>
        <taxon>Pezizomycotina</taxon>
        <taxon>Dothideomycetes</taxon>
        <taxon>Pleosporomycetidae</taxon>
        <taxon>Pleosporales</taxon>
        <taxon>Massarineae</taxon>
        <taxon>Didymosphaeriaceae</taxon>
        <taxon>Paraphaeosphaeria</taxon>
    </lineage>
</organism>
<evidence type="ECO:0000256" key="3">
    <source>
        <dbReference type="ARBA" id="ARBA00022692"/>
    </source>
</evidence>
<comment type="subcellular location">
    <subcellularLocation>
        <location evidence="1">Membrane</location>
        <topology evidence="1">Multi-pass membrane protein</topology>
    </subcellularLocation>
</comment>